<evidence type="ECO:0000256" key="1">
    <source>
        <dbReference type="ARBA" id="ARBA00006272"/>
    </source>
</evidence>
<dbReference type="SUPFAM" id="SSF101821">
    <property type="entry name" value="Aminopeptidase/glucanase lid domain"/>
    <property type="match status" value="1"/>
</dbReference>
<evidence type="ECO:0000256" key="2">
    <source>
        <dbReference type="ARBA" id="ARBA00022438"/>
    </source>
</evidence>
<dbReference type="EMBL" id="RPGO01000017">
    <property type="protein sequence ID" value="RZB31372.1"/>
    <property type="molecule type" value="Genomic_DNA"/>
</dbReference>
<comment type="caution">
    <text evidence="9">The sequence shown here is derived from an EMBL/GenBank/DDBJ whole genome shotgun (WGS) entry which is preliminary data.</text>
</comment>
<keyword evidence="4 8" id="KW-0479">Metal-binding</keyword>
<dbReference type="AlphaFoldDB" id="A0A8B3S3B7"/>
<name>A0A8B3S3B7_9EURY</name>
<feature type="binding site" evidence="8">
    <location>
        <position position="231"/>
    </location>
    <ligand>
        <name>Zn(2+)</name>
        <dbReference type="ChEBI" id="CHEBI:29105"/>
        <label>1</label>
    </ligand>
</feature>
<dbReference type="CDD" id="cd05656">
    <property type="entry name" value="M42_Frv"/>
    <property type="match status" value="1"/>
</dbReference>
<evidence type="ECO:0000256" key="4">
    <source>
        <dbReference type="ARBA" id="ARBA00022723"/>
    </source>
</evidence>
<feature type="binding site" evidence="8">
    <location>
        <position position="63"/>
    </location>
    <ligand>
        <name>Zn(2+)</name>
        <dbReference type="ChEBI" id="CHEBI:29105"/>
        <label>1</label>
    </ligand>
</feature>
<dbReference type="InterPro" id="IPR051464">
    <property type="entry name" value="Peptidase_M42_aminopept"/>
</dbReference>
<dbReference type="GO" id="GO:0004177">
    <property type="term" value="F:aminopeptidase activity"/>
    <property type="evidence" value="ECO:0007669"/>
    <property type="project" value="UniProtKB-UniRule"/>
</dbReference>
<dbReference type="Gene3D" id="2.40.30.40">
    <property type="entry name" value="Peptidase M42, domain 2"/>
    <property type="match status" value="1"/>
</dbReference>
<dbReference type="InterPro" id="IPR023367">
    <property type="entry name" value="Peptidase_M42_dom2"/>
</dbReference>
<feature type="binding site" evidence="8">
    <location>
        <position position="176"/>
    </location>
    <ligand>
        <name>Zn(2+)</name>
        <dbReference type="ChEBI" id="CHEBI:29105"/>
        <label>2</label>
    </ligand>
</feature>
<dbReference type="SUPFAM" id="SSF53187">
    <property type="entry name" value="Zn-dependent exopeptidases"/>
    <property type="match status" value="1"/>
</dbReference>
<comment type="cofactor">
    <cofactor evidence="8">
        <name>a divalent metal cation</name>
        <dbReference type="ChEBI" id="CHEBI:60240"/>
    </cofactor>
    <text evidence="8">Binds 2 divalent metal cations per subunit.</text>
</comment>
<dbReference type="Pfam" id="PF05343">
    <property type="entry name" value="Peptidase_M42"/>
    <property type="match status" value="1"/>
</dbReference>
<dbReference type="PANTHER" id="PTHR32481">
    <property type="entry name" value="AMINOPEPTIDASE"/>
    <property type="match status" value="1"/>
</dbReference>
<evidence type="ECO:0008006" key="11">
    <source>
        <dbReference type="Google" id="ProtNLM"/>
    </source>
</evidence>
<evidence type="ECO:0000313" key="9">
    <source>
        <dbReference type="EMBL" id="RZB31372.1"/>
    </source>
</evidence>
<keyword evidence="3" id="KW-0645">Protease</keyword>
<dbReference type="Gene3D" id="3.40.630.10">
    <property type="entry name" value="Zn peptidases"/>
    <property type="match status" value="1"/>
</dbReference>
<organism evidence="9 10">
    <name type="scientific">Candidatus Argoarchaeum ethanivorans</name>
    <dbReference type="NCBI Taxonomy" id="2608793"/>
    <lineage>
        <taxon>Archaea</taxon>
        <taxon>Methanobacteriati</taxon>
        <taxon>Methanobacteriota</taxon>
        <taxon>Stenosarchaea group</taxon>
        <taxon>Methanomicrobia</taxon>
        <taxon>Methanosarcinales</taxon>
        <taxon>Methanosarcinales incertae sedis</taxon>
        <taxon>GOM Arc I cluster</taxon>
        <taxon>Candidatus Argoarchaeum</taxon>
    </lineage>
</organism>
<dbReference type="GO" id="GO:0046872">
    <property type="term" value="F:metal ion binding"/>
    <property type="evidence" value="ECO:0007669"/>
    <property type="project" value="UniProtKB-UniRule"/>
</dbReference>
<feature type="binding site" evidence="8">
    <location>
        <position position="176"/>
    </location>
    <ligand>
        <name>Zn(2+)</name>
        <dbReference type="ChEBI" id="CHEBI:29105"/>
        <label>1</label>
    </ligand>
</feature>
<sequence length="351" mass="38153">MKELKKLLERLSNAHGLSGCEESIKNIVYEELESYVDEIRTDTMGNVIATKKGSKPSVMIAAHMDEIGLMCKYIDDKGFIRFVRIGGWFDQTLHSQRVVLHTDKSDIYGVIGAKPPHVIKEEDKNKLLKADDMFIDIGAKNRKEAEARGVRVGTPITIDRECKSMTEKVMTGKAFDNRAGVCVMIHAMKRISELGSNVTVHAVGTVQEEVGLKGAKTSAFSLNPDVAIATDGTIPGDHPGIEKKDSAIEVGKGTAITIVDAAGRGLIAHPTVVRWLEETAKEKNIPYQLDVGDGGTTDGTAIHLTKSGIPTGVVSVPIRYMHSPVETLDIDDLEATAELVAQAITTVDRYF</sequence>
<dbReference type="Proteomes" id="UP000291831">
    <property type="component" value="Unassembled WGS sequence"/>
</dbReference>
<dbReference type="GO" id="GO:0006508">
    <property type="term" value="P:proteolysis"/>
    <property type="evidence" value="ECO:0007669"/>
    <property type="project" value="UniProtKB-KW"/>
</dbReference>
<evidence type="ECO:0000256" key="3">
    <source>
        <dbReference type="ARBA" id="ARBA00022670"/>
    </source>
</evidence>
<evidence type="ECO:0000256" key="5">
    <source>
        <dbReference type="ARBA" id="ARBA00022801"/>
    </source>
</evidence>
<evidence type="ECO:0000313" key="10">
    <source>
        <dbReference type="Proteomes" id="UP000291831"/>
    </source>
</evidence>
<feature type="active site" description="Proton acceptor" evidence="7">
    <location>
        <position position="208"/>
    </location>
</feature>
<keyword evidence="2" id="KW-0031">Aminopeptidase</keyword>
<proteinExistence type="inferred from homology"/>
<dbReference type="PANTHER" id="PTHR32481:SF0">
    <property type="entry name" value="AMINOPEPTIDASE YPDE-RELATED"/>
    <property type="match status" value="1"/>
</dbReference>
<gene>
    <name evidence="9" type="ORF">AEth_00702</name>
</gene>
<accession>A0A8B3S3B7</accession>
<keyword evidence="5" id="KW-0378">Hydrolase</keyword>
<evidence type="ECO:0000256" key="7">
    <source>
        <dbReference type="PIRSR" id="PIRSR001123-1"/>
    </source>
</evidence>
<dbReference type="PIRSF" id="PIRSF001123">
    <property type="entry name" value="PepA_GA"/>
    <property type="match status" value="1"/>
</dbReference>
<feature type="binding site" evidence="8">
    <location>
        <position position="322"/>
    </location>
    <ligand>
        <name>Zn(2+)</name>
        <dbReference type="ChEBI" id="CHEBI:29105"/>
        <label>2</label>
    </ligand>
</feature>
<comment type="similarity">
    <text evidence="1 6">Belongs to the peptidase M42 family.</text>
</comment>
<protein>
    <recommendedName>
        <fullName evidence="11">Peptidase M42</fullName>
    </recommendedName>
</protein>
<evidence type="ECO:0000256" key="6">
    <source>
        <dbReference type="PIRNR" id="PIRNR001123"/>
    </source>
</evidence>
<reference evidence="10" key="1">
    <citation type="submission" date="2019-01" db="EMBL/GenBank/DDBJ databases">
        <title>Anaerobic oxidation of ethane by archaea from a marine hydrocarbon seep.</title>
        <authorList>
            <person name="Musat F."/>
        </authorList>
    </citation>
    <scope>NUCLEOTIDE SEQUENCE [LARGE SCALE GENOMIC DNA]</scope>
</reference>
<evidence type="ECO:0000256" key="8">
    <source>
        <dbReference type="PIRSR" id="PIRSR001123-2"/>
    </source>
</evidence>
<dbReference type="InterPro" id="IPR008007">
    <property type="entry name" value="Peptidase_M42"/>
</dbReference>
<feature type="binding site" evidence="8">
    <location>
        <position position="209"/>
    </location>
    <ligand>
        <name>Zn(2+)</name>
        <dbReference type="ChEBI" id="CHEBI:29105"/>
        <label>2</label>
    </ligand>
</feature>